<evidence type="ECO:0000256" key="11">
    <source>
        <dbReference type="HAMAP-Rule" id="MF_00123"/>
    </source>
</evidence>
<evidence type="ECO:0000256" key="4">
    <source>
        <dbReference type="ARBA" id="ARBA00022490"/>
    </source>
</evidence>
<dbReference type="PRINTS" id="PR01038">
    <property type="entry name" value="TRNASYNTHARG"/>
</dbReference>
<dbReference type="Gene3D" id="3.40.50.620">
    <property type="entry name" value="HUPs"/>
    <property type="match status" value="1"/>
</dbReference>
<evidence type="ECO:0000256" key="8">
    <source>
        <dbReference type="ARBA" id="ARBA00022917"/>
    </source>
</evidence>
<evidence type="ECO:0000256" key="5">
    <source>
        <dbReference type="ARBA" id="ARBA00022598"/>
    </source>
</evidence>
<comment type="subunit">
    <text evidence="3 11">Monomer.</text>
</comment>
<evidence type="ECO:0000256" key="10">
    <source>
        <dbReference type="ARBA" id="ARBA00049339"/>
    </source>
</evidence>
<evidence type="ECO:0000256" key="2">
    <source>
        <dbReference type="ARBA" id="ARBA00005594"/>
    </source>
</evidence>
<dbReference type="CDD" id="cd00671">
    <property type="entry name" value="ArgRS_core"/>
    <property type="match status" value="1"/>
</dbReference>
<dbReference type="InterPro" id="IPR005148">
    <property type="entry name" value="Arg-tRNA-synth_N"/>
</dbReference>
<dbReference type="GO" id="GO:0004814">
    <property type="term" value="F:arginine-tRNA ligase activity"/>
    <property type="evidence" value="ECO:0007669"/>
    <property type="project" value="UniProtKB-UniRule"/>
</dbReference>
<keyword evidence="6 11" id="KW-0547">Nucleotide-binding</keyword>
<accession>A0A9D9D8W0</accession>
<dbReference type="Pfam" id="PF03485">
    <property type="entry name" value="Arg_tRNA_synt_N"/>
    <property type="match status" value="1"/>
</dbReference>
<reference evidence="15" key="2">
    <citation type="journal article" date="2021" name="PeerJ">
        <title>Extensive microbial diversity within the chicken gut microbiome revealed by metagenomics and culture.</title>
        <authorList>
            <person name="Gilroy R."/>
            <person name="Ravi A."/>
            <person name="Getino M."/>
            <person name="Pursley I."/>
            <person name="Horton D.L."/>
            <person name="Alikhan N.F."/>
            <person name="Baker D."/>
            <person name="Gharbi K."/>
            <person name="Hall N."/>
            <person name="Watson M."/>
            <person name="Adriaenssens E.M."/>
            <person name="Foster-Nyarko E."/>
            <person name="Jarju S."/>
            <person name="Secka A."/>
            <person name="Antonio M."/>
            <person name="Oren A."/>
            <person name="Chaudhuri R.R."/>
            <person name="La Ragione R."/>
            <person name="Hildebrand F."/>
            <person name="Pallen M.J."/>
        </authorList>
    </citation>
    <scope>NUCLEOTIDE SEQUENCE</scope>
    <source>
        <strain evidence="15">1748</strain>
    </source>
</reference>
<evidence type="ECO:0000256" key="7">
    <source>
        <dbReference type="ARBA" id="ARBA00022840"/>
    </source>
</evidence>
<dbReference type="FunFam" id="3.40.50.620:FF:000062">
    <property type="entry name" value="Arginine--tRNA ligase"/>
    <property type="match status" value="1"/>
</dbReference>
<reference evidence="15" key="1">
    <citation type="submission" date="2020-10" db="EMBL/GenBank/DDBJ databases">
        <authorList>
            <person name="Gilroy R."/>
        </authorList>
    </citation>
    <scope>NUCLEOTIDE SEQUENCE</scope>
    <source>
        <strain evidence="15">1748</strain>
    </source>
</reference>
<dbReference type="Gene3D" id="1.10.730.10">
    <property type="entry name" value="Isoleucyl-tRNA Synthetase, Domain 1"/>
    <property type="match status" value="1"/>
</dbReference>
<keyword evidence="7 11" id="KW-0067">ATP-binding</keyword>
<dbReference type="PANTHER" id="PTHR11956:SF5">
    <property type="entry name" value="ARGININE--TRNA LIGASE, CYTOPLASMIC"/>
    <property type="match status" value="1"/>
</dbReference>
<evidence type="ECO:0000256" key="3">
    <source>
        <dbReference type="ARBA" id="ARBA00011245"/>
    </source>
</evidence>
<dbReference type="EMBL" id="JADING010000014">
    <property type="protein sequence ID" value="MBO8413967.1"/>
    <property type="molecule type" value="Genomic_DNA"/>
</dbReference>
<evidence type="ECO:0000259" key="13">
    <source>
        <dbReference type="SMART" id="SM00836"/>
    </source>
</evidence>
<comment type="catalytic activity">
    <reaction evidence="10 11">
        <text>tRNA(Arg) + L-arginine + ATP = L-arginyl-tRNA(Arg) + AMP + diphosphate</text>
        <dbReference type="Rhea" id="RHEA:20301"/>
        <dbReference type="Rhea" id="RHEA-COMP:9658"/>
        <dbReference type="Rhea" id="RHEA-COMP:9673"/>
        <dbReference type="ChEBI" id="CHEBI:30616"/>
        <dbReference type="ChEBI" id="CHEBI:32682"/>
        <dbReference type="ChEBI" id="CHEBI:33019"/>
        <dbReference type="ChEBI" id="CHEBI:78442"/>
        <dbReference type="ChEBI" id="CHEBI:78513"/>
        <dbReference type="ChEBI" id="CHEBI:456215"/>
        <dbReference type="EC" id="6.1.1.19"/>
    </reaction>
</comment>
<dbReference type="InterPro" id="IPR009080">
    <property type="entry name" value="tRNAsynth_Ia_anticodon-bd"/>
</dbReference>
<keyword evidence="9 11" id="KW-0030">Aminoacyl-tRNA synthetase</keyword>
<feature type="domain" description="DALR anticodon binding" evidence="13">
    <location>
        <begin position="424"/>
        <end position="540"/>
    </location>
</feature>
<dbReference type="PANTHER" id="PTHR11956">
    <property type="entry name" value="ARGINYL-TRNA SYNTHETASE"/>
    <property type="match status" value="1"/>
</dbReference>
<evidence type="ECO:0000313" key="15">
    <source>
        <dbReference type="EMBL" id="MBO8413967.1"/>
    </source>
</evidence>
<evidence type="ECO:0000259" key="14">
    <source>
        <dbReference type="SMART" id="SM01016"/>
    </source>
</evidence>
<evidence type="ECO:0000313" key="16">
    <source>
        <dbReference type="Proteomes" id="UP000823629"/>
    </source>
</evidence>
<comment type="caution">
    <text evidence="15">The sequence shown here is derived from an EMBL/GenBank/DDBJ whole genome shotgun (WGS) entry which is preliminary data.</text>
</comment>
<evidence type="ECO:0000256" key="1">
    <source>
        <dbReference type="ARBA" id="ARBA00004496"/>
    </source>
</evidence>
<dbReference type="NCBIfam" id="TIGR00456">
    <property type="entry name" value="argS"/>
    <property type="match status" value="1"/>
</dbReference>
<dbReference type="InterPro" id="IPR036695">
    <property type="entry name" value="Arg-tRNA-synth_N_sf"/>
</dbReference>
<evidence type="ECO:0000256" key="12">
    <source>
        <dbReference type="RuleBase" id="RU363038"/>
    </source>
</evidence>
<dbReference type="InterPro" id="IPR001412">
    <property type="entry name" value="aa-tRNA-synth_I_CS"/>
</dbReference>
<dbReference type="Pfam" id="PF00750">
    <property type="entry name" value="tRNA-synt_1d"/>
    <property type="match status" value="1"/>
</dbReference>
<dbReference type="SUPFAM" id="SSF47323">
    <property type="entry name" value="Anticodon-binding domain of a subclass of class I aminoacyl-tRNA synthetases"/>
    <property type="match status" value="1"/>
</dbReference>
<keyword evidence="8 11" id="KW-0648">Protein biosynthesis</keyword>
<dbReference type="GO" id="GO:0005737">
    <property type="term" value="C:cytoplasm"/>
    <property type="evidence" value="ECO:0007669"/>
    <property type="project" value="UniProtKB-SubCell"/>
</dbReference>
<comment type="subcellular location">
    <subcellularLocation>
        <location evidence="1 11">Cytoplasm</location>
    </subcellularLocation>
</comment>
<dbReference type="HAMAP" id="MF_00123">
    <property type="entry name" value="Arg_tRNA_synth"/>
    <property type="match status" value="1"/>
</dbReference>
<dbReference type="InterPro" id="IPR001278">
    <property type="entry name" value="Arg-tRNA-ligase"/>
</dbReference>
<evidence type="ECO:0000256" key="9">
    <source>
        <dbReference type="ARBA" id="ARBA00023146"/>
    </source>
</evidence>
<keyword evidence="5 11" id="KW-0436">Ligase</keyword>
<protein>
    <recommendedName>
        <fullName evidence="11">Arginine--tRNA ligase</fullName>
        <ecNumber evidence="11">6.1.1.19</ecNumber>
    </recommendedName>
    <alternativeName>
        <fullName evidence="11">Arginyl-tRNA synthetase</fullName>
        <shortName evidence="11">ArgRS</shortName>
    </alternativeName>
</protein>
<dbReference type="Gene3D" id="3.30.1360.70">
    <property type="entry name" value="Arginyl tRNA synthetase N-terminal domain"/>
    <property type="match status" value="1"/>
</dbReference>
<feature type="short sequence motif" description="'HIGH' region" evidence="11">
    <location>
        <begin position="124"/>
        <end position="134"/>
    </location>
</feature>
<evidence type="ECO:0000256" key="6">
    <source>
        <dbReference type="ARBA" id="ARBA00022741"/>
    </source>
</evidence>
<dbReference type="GO" id="GO:0006420">
    <property type="term" value="P:arginyl-tRNA aminoacylation"/>
    <property type="evidence" value="ECO:0007669"/>
    <property type="project" value="UniProtKB-UniRule"/>
</dbReference>
<name>A0A9D9D8W0_9BACL</name>
<feature type="domain" description="Arginyl tRNA synthetase N-terminal" evidence="14">
    <location>
        <begin position="5"/>
        <end position="87"/>
    </location>
</feature>
<gene>
    <name evidence="11" type="primary">argS</name>
    <name evidence="15" type="ORF">IAC78_00585</name>
</gene>
<organism evidence="15 16">
    <name type="scientific">Candidatus Scatoplasma merdavium</name>
    <dbReference type="NCBI Taxonomy" id="2840932"/>
    <lineage>
        <taxon>Bacteria</taxon>
        <taxon>Bacillati</taxon>
        <taxon>Bacillota</taxon>
        <taxon>Bacilli</taxon>
        <taxon>Bacillales</taxon>
        <taxon>Candidatus Scatoplasma</taxon>
    </lineage>
</organism>
<keyword evidence="4 11" id="KW-0963">Cytoplasm</keyword>
<dbReference type="PROSITE" id="PS00178">
    <property type="entry name" value="AA_TRNA_LIGASE_I"/>
    <property type="match status" value="1"/>
</dbReference>
<comment type="similarity">
    <text evidence="2 11 12">Belongs to the class-I aminoacyl-tRNA synthetase family.</text>
</comment>
<dbReference type="SMART" id="SM00836">
    <property type="entry name" value="DALR_1"/>
    <property type="match status" value="1"/>
</dbReference>
<dbReference type="AlphaFoldDB" id="A0A9D9D8W0"/>
<dbReference type="GO" id="GO:0005524">
    <property type="term" value="F:ATP binding"/>
    <property type="evidence" value="ECO:0007669"/>
    <property type="project" value="UniProtKB-UniRule"/>
</dbReference>
<dbReference type="InterPro" id="IPR014729">
    <property type="entry name" value="Rossmann-like_a/b/a_fold"/>
</dbReference>
<dbReference type="InterPro" id="IPR008909">
    <property type="entry name" value="DALR_anticod-bd"/>
</dbReference>
<dbReference type="Pfam" id="PF05746">
    <property type="entry name" value="DALR_1"/>
    <property type="match status" value="1"/>
</dbReference>
<dbReference type="Proteomes" id="UP000823629">
    <property type="component" value="Unassembled WGS sequence"/>
</dbReference>
<proteinExistence type="inferred from homology"/>
<sequence length="540" mass="60837">MEIQEKIKQSIKDSLSHIGIEIELDEIELTPTKHASYGDLASNIAMKIAKRYAKVPRELAAEIIANVSLDEIERFEIAGPGFINIFLKKDNIFAIVNEVLTHEETFPELNVGKKVKTLLEYVSANPTGALHLGHARGAAVGDSLSRIMKQAGYDVTREYYVNDAGNQVNNLAKSLKARYYQALGKDMEMPENGYYGKDIIAFANELVKEVGSSHLEDEDDEFFRLKGIEMALEGIKRDLREFRVEFDVFSSEKSIRDQGKVEEVVKELKPYCYEKDGAVYLNTTKDGDDKDRVIVKSDGSYTYLLPDIAYHKDKFDRGYELLIDFFGADHHGYITRLKSSMKSLGYNPDNLKVDLVQMVRLFKDGQEFKMSKRTGNAVSLKELCEEVGVDAVRFFFVSRANSQHLDFNLDLAKEMSNSNPVYYAQYAHARLSTVLKMAEGRYEVSTSTALLKEKAEVELAKKIAEIKGAIRESALTLNPCKITIYVRELAAQINEFYTACHILDASNHELTCQRLALVKAAKITLQKALNLIGVSAPDHM</sequence>
<dbReference type="SUPFAM" id="SSF52374">
    <property type="entry name" value="Nucleotidylyl transferase"/>
    <property type="match status" value="1"/>
</dbReference>
<dbReference type="SUPFAM" id="SSF55190">
    <property type="entry name" value="Arginyl-tRNA synthetase (ArgRS), N-terminal 'additional' domain"/>
    <property type="match status" value="1"/>
</dbReference>
<dbReference type="SMART" id="SM01016">
    <property type="entry name" value="Arg_tRNA_synt_N"/>
    <property type="match status" value="1"/>
</dbReference>
<dbReference type="EC" id="6.1.1.19" evidence="11"/>
<dbReference type="InterPro" id="IPR035684">
    <property type="entry name" value="ArgRS_core"/>
</dbReference>